<feature type="transmembrane region" description="Helical" evidence="1">
    <location>
        <begin position="48"/>
        <end position="67"/>
    </location>
</feature>
<dbReference type="EMBL" id="JAHXZI010000024">
    <property type="protein sequence ID" value="MBW6439148.1"/>
    <property type="molecule type" value="Genomic_DNA"/>
</dbReference>
<name>A0ABS7BE68_9ACTN</name>
<comment type="caution">
    <text evidence="2">The sequence shown here is derived from an EMBL/GenBank/DDBJ whole genome shotgun (WGS) entry which is preliminary data.</text>
</comment>
<feature type="transmembrane region" description="Helical" evidence="1">
    <location>
        <begin position="74"/>
        <end position="94"/>
    </location>
</feature>
<reference evidence="2 3" key="1">
    <citation type="journal article" date="2013" name="Antonie Van Leeuwenhoek">
        <title>Actinoplanes hulinensis sp. nov., a novel actinomycete isolated from soybean root (Glycine max (L.) Merr).</title>
        <authorList>
            <person name="Shen Y."/>
            <person name="Liu C."/>
            <person name="Wang X."/>
            <person name="Zhao J."/>
            <person name="Jia F."/>
            <person name="Zhang Y."/>
            <person name="Wang L."/>
            <person name="Yang D."/>
            <person name="Xiang W."/>
        </authorList>
    </citation>
    <scope>NUCLEOTIDE SEQUENCE [LARGE SCALE GENOMIC DNA]</scope>
    <source>
        <strain evidence="2 3">NEAU-M9</strain>
    </source>
</reference>
<evidence type="ECO:0000313" key="3">
    <source>
        <dbReference type="Proteomes" id="UP001519863"/>
    </source>
</evidence>
<sequence length="150" mass="15132">SPALIQHHPTAGNLSGRQRGETVAASGDNYWPPLGRTDWPLTNGWDPLAATASAIALIMIVFYVGLIRQEGGQVAAWFLAGLAIAALLSIYGVARAAPGRRSVLAVSGVMMVALGLLGILSIGIPVLGAGVLALIAATRVAGAGAGSPSR</sequence>
<evidence type="ECO:0000256" key="1">
    <source>
        <dbReference type="SAM" id="Phobius"/>
    </source>
</evidence>
<keyword evidence="1" id="KW-0812">Transmembrane</keyword>
<feature type="non-terminal residue" evidence="2">
    <location>
        <position position="1"/>
    </location>
</feature>
<protein>
    <submittedName>
        <fullName evidence="2">Uncharacterized protein</fullName>
    </submittedName>
</protein>
<evidence type="ECO:0000313" key="2">
    <source>
        <dbReference type="EMBL" id="MBW6439148.1"/>
    </source>
</evidence>
<keyword evidence="1" id="KW-1133">Transmembrane helix</keyword>
<gene>
    <name evidence="2" type="ORF">KZ829_36020</name>
</gene>
<accession>A0ABS7BE68</accession>
<proteinExistence type="predicted"/>
<dbReference type="Proteomes" id="UP001519863">
    <property type="component" value="Unassembled WGS sequence"/>
</dbReference>
<keyword evidence="3" id="KW-1185">Reference proteome</keyword>
<dbReference type="RefSeq" id="WP_220148303.1">
    <property type="nucleotide sequence ID" value="NZ_JAHXZI010000024.1"/>
</dbReference>
<organism evidence="2 3">
    <name type="scientific">Actinoplanes hulinensis</name>
    <dbReference type="NCBI Taxonomy" id="1144547"/>
    <lineage>
        <taxon>Bacteria</taxon>
        <taxon>Bacillati</taxon>
        <taxon>Actinomycetota</taxon>
        <taxon>Actinomycetes</taxon>
        <taxon>Micromonosporales</taxon>
        <taxon>Micromonosporaceae</taxon>
        <taxon>Actinoplanes</taxon>
    </lineage>
</organism>
<keyword evidence="1" id="KW-0472">Membrane</keyword>
<feature type="transmembrane region" description="Helical" evidence="1">
    <location>
        <begin position="106"/>
        <end position="135"/>
    </location>
</feature>